<accession>A0A133U3P1</accession>
<sequence>MASKHGVESGVSRWMIFCRLKGGVLKSLGKFAGRMVCGVLGAVLRMCASPVRRGNFIVGGIGAGIVDELLSVPPTYEQ</sequence>
<proteinExistence type="predicted"/>
<dbReference type="AlphaFoldDB" id="A0A133U3P1"/>
<organism evidence="1 2">
    <name type="scientific">candidate division MSBL1 archaeon SCGC-AAA259D14</name>
    <dbReference type="NCBI Taxonomy" id="1698261"/>
    <lineage>
        <taxon>Archaea</taxon>
        <taxon>Methanobacteriati</taxon>
        <taxon>Methanobacteriota</taxon>
        <taxon>candidate division MSBL1</taxon>
    </lineage>
</organism>
<evidence type="ECO:0000313" key="1">
    <source>
        <dbReference type="EMBL" id="KXA88809.1"/>
    </source>
</evidence>
<dbReference type="Proteomes" id="UP000070589">
    <property type="component" value="Unassembled WGS sequence"/>
</dbReference>
<keyword evidence="2" id="KW-1185">Reference proteome</keyword>
<reference evidence="1 2" key="1">
    <citation type="journal article" date="2016" name="Sci. Rep.">
        <title>Metabolic traits of an uncultured archaeal lineage -MSBL1- from brine pools of the Red Sea.</title>
        <authorList>
            <person name="Mwirichia R."/>
            <person name="Alam I."/>
            <person name="Rashid M."/>
            <person name="Vinu M."/>
            <person name="Ba-Alawi W."/>
            <person name="Anthony Kamau A."/>
            <person name="Kamanda Ngugi D."/>
            <person name="Goker M."/>
            <person name="Klenk H.P."/>
            <person name="Bajic V."/>
            <person name="Stingl U."/>
        </authorList>
    </citation>
    <scope>NUCLEOTIDE SEQUENCE [LARGE SCALE GENOMIC DNA]</scope>
    <source>
        <strain evidence="1">SCGC-AAA259D14</strain>
    </source>
</reference>
<gene>
    <name evidence="1" type="ORF">AKJ62_04440</name>
</gene>
<name>A0A133U3P1_9EURY</name>
<dbReference type="EMBL" id="LHXL01000079">
    <property type="protein sequence ID" value="KXA88809.1"/>
    <property type="molecule type" value="Genomic_DNA"/>
</dbReference>
<protein>
    <submittedName>
        <fullName evidence="1">Uncharacterized protein</fullName>
    </submittedName>
</protein>
<evidence type="ECO:0000313" key="2">
    <source>
        <dbReference type="Proteomes" id="UP000070589"/>
    </source>
</evidence>
<comment type="caution">
    <text evidence="1">The sequence shown here is derived from an EMBL/GenBank/DDBJ whole genome shotgun (WGS) entry which is preliminary data.</text>
</comment>